<feature type="region of interest" description="Disordered" evidence="11">
    <location>
        <begin position="269"/>
        <end position="294"/>
    </location>
</feature>
<comment type="caution">
    <text evidence="14">The sequence shown here is derived from an EMBL/GenBank/DDBJ whole genome shotgun (WGS) entry which is preliminary data.</text>
</comment>
<evidence type="ECO:0000259" key="13">
    <source>
        <dbReference type="PROSITE" id="PS50011"/>
    </source>
</evidence>
<keyword evidence="3" id="KW-0808">Transferase</keyword>
<feature type="compositionally biased region" description="Pro residues" evidence="11">
    <location>
        <begin position="275"/>
        <end position="292"/>
    </location>
</feature>
<dbReference type="SUPFAM" id="SSF82185">
    <property type="entry name" value="Histone H3 K4-specific methyltransferase SET7/9 N-terminal domain"/>
    <property type="match status" value="1"/>
</dbReference>
<keyword evidence="4" id="KW-0677">Repeat</keyword>
<comment type="catalytic activity">
    <reaction evidence="9">
        <text>L-seryl-[protein] + ATP = O-phospho-L-seryl-[protein] + ADP + H(+)</text>
        <dbReference type="Rhea" id="RHEA:17989"/>
        <dbReference type="Rhea" id="RHEA-COMP:9863"/>
        <dbReference type="Rhea" id="RHEA-COMP:11604"/>
        <dbReference type="ChEBI" id="CHEBI:15378"/>
        <dbReference type="ChEBI" id="CHEBI:29999"/>
        <dbReference type="ChEBI" id="CHEBI:30616"/>
        <dbReference type="ChEBI" id="CHEBI:83421"/>
        <dbReference type="ChEBI" id="CHEBI:456216"/>
        <dbReference type="EC" id="2.7.11.1"/>
    </reaction>
</comment>
<dbReference type="InterPro" id="IPR011009">
    <property type="entry name" value="Kinase-like_dom_sf"/>
</dbReference>
<evidence type="ECO:0000313" key="15">
    <source>
        <dbReference type="Proteomes" id="UP000718564"/>
    </source>
</evidence>
<dbReference type="InterPro" id="IPR003409">
    <property type="entry name" value="MORN"/>
</dbReference>
<feature type="binding site" evidence="10">
    <location>
        <position position="42"/>
    </location>
    <ligand>
        <name>ATP</name>
        <dbReference type="ChEBI" id="CHEBI:30616"/>
    </ligand>
</feature>
<keyword evidence="12" id="KW-0812">Transmembrane</keyword>
<evidence type="ECO:0000256" key="11">
    <source>
        <dbReference type="SAM" id="MobiDB-lite"/>
    </source>
</evidence>
<evidence type="ECO:0000256" key="7">
    <source>
        <dbReference type="ARBA" id="ARBA00022840"/>
    </source>
</evidence>
<keyword evidence="15" id="KW-1185">Reference proteome</keyword>
<evidence type="ECO:0000256" key="12">
    <source>
        <dbReference type="SAM" id="Phobius"/>
    </source>
</evidence>
<dbReference type="SUPFAM" id="SSF56112">
    <property type="entry name" value="Protein kinase-like (PK-like)"/>
    <property type="match status" value="1"/>
</dbReference>
<dbReference type="SMART" id="SM00220">
    <property type="entry name" value="S_TKc"/>
    <property type="match status" value="1"/>
</dbReference>
<dbReference type="PROSITE" id="PS50011">
    <property type="entry name" value="PROTEIN_KINASE_DOM"/>
    <property type="match status" value="1"/>
</dbReference>
<feature type="transmembrane region" description="Helical" evidence="12">
    <location>
        <begin position="303"/>
        <end position="325"/>
    </location>
</feature>
<keyword evidence="12" id="KW-0472">Membrane</keyword>
<keyword evidence="7 10" id="KW-0067">ATP-binding</keyword>
<evidence type="ECO:0000256" key="4">
    <source>
        <dbReference type="ARBA" id="ARBA00022737"/>
    </source>
</evidence>
<evidence type="ECO:0000313" key="14">
    <source>
        <dbReference type="EMBL" id="NMG22786.1"/>
    </source>
</evidence>
<evidence type="ECO:0000256" key="1">
    <source>
        <dbReference type="ARBA" id="ARBA00012513"/>
    </source>
</evidence>
<dbReference type="InterPro" id="IPR000719">
    <property type="entry name" value="Prot_kinase_dom"/>
</dbReference>
<accession>A0ABX1PGT9</accession>
<protein>
    <recommendedName>
        <fullName evidence="1">non-specific serine/threonine protein kinase</fullName>
        <ecNumber evidence="1">2.7.11.1</ecNumber>
    </recommendedName>
</protein>
<keyword evidence="5 10" id="KW-0547">Nucleotide-binding</keyword>
<sequence length="515" mass="57106">MLLGQILRQRYKILRLLGSGSFGVTYLAEDLDLPDHPLCVVKNLKQMQNPDELQLARGLFDREAKVLYRLGNECSQIPRLFAHFEENGEFYLVQEFIDGHDLSGEIFPGKRLTEAEVTQLLQEILEVLTFVHNKNIIHRDIKPQNLMRRKTDGKIVLIDFGAVKQISALVVNAQGQTNVSVIVGTYGYMPSEQLNGYPKLSSDVYAVGMLGIYALTGIRPQELPKNSETLEVIWRNRASVSPRLADVLDKMVRHNFNKRYQTASEALQALRPSSLPSPSPSPLPPVSPPPTSTPRELKLYQKILIGTGVGVGVLIGVGLLFMSFWRQPTPDLEKPVAYSGQPTPDSQKTVADSKQPTPDSPQTTYDSPQATYDVQLVCPETPIPPLPSTPGRKIGPATVYGFPKNSPLTGKGIIIFPDRKFGGYVRYDGELKNGVYSGCGNLVRGNGERYVGQFDKNSFQGIGKYIYKNGCQYIGEFKNNQFDGQGTWISKDGSPYSGIWHQGKLQGSNKVLSCQ</sequence>
<organism evidence="14 15">
    <name type="scientific">Brasilonema bromeliae SPC951</name>
    <dbReference type="NCBI Taxonomy" id="385972"/>
    <lineage>
        <taxon>Bacteria</taxon>
        <taxon>Bacillati</taxon>
        <taxon>Cyanobacteriota</taxon>
        <taxon>Cyanophyceae</taxon>
        <taxon>Nostocales</taxon>
        <taxon>Scytonemataceae</taxon>
        <taxon>Brasilonema</taxon>
        <taxon>Bromeliae group (in: Brasilonema)</taxon>
    </lineage>
</organism>
<dbReference type="EMBL" id="QMEB01000315">
    <property type="protein sequence ID" value="NMG22786.1"/>
    <property type="molecule type" value="Genomic_DNA"/>
</dbReference>
<keyword evidence="12" id="KW-1133">Transmembrane helix</keyword>
<evidence type="ECO:0000256" key="10">
    <source>
        <dbReference type="PROSITE-ProRule" id="PRU10141"/>
    </source>
</evidence>
<proteinExistence type="predicted"/>
<dbReference type="PANTHER" id="PTHR24363:SF0">
    <property type="entry name" value="SERINE_THREONINE KINASE LIKE DOMAIN CONTAINING 1"/>
    <property type="match status" value="1"/>
</dbReference>
<dbReference type="Gene3D" id="1.10.510.10">
    <property type="entry name" value="Transferase(Phosphotransferase) domain 1"/>
    <property type="match status" value="1"/>
</dbReference>
<feature type="compositionally biased region" description="Polar residues" evidence="11">
    <location>
        <begin position="340"/>
        <end position="367"/>
    </location>
</feature>
<dbReference type="PANTHER" id="PTHR24363">
    <property type="entry name" value="SERINE/THREONINE PROTEIN KINASE"/>
    <property type="match status" value="1"/>
</dbReference>
<keyword evidence="2 14" id="KW-0723">Serine/threonine-protein kinase</keyword>
<dbReference type="CDD" id="cd14014">
    <property type="entry name" value="STKc_PknB_like"/>
    <property type="match status" value="1"/>
</dbReference>
<comment type="catalytic activity">
    <reaction evidence="8">
        <text>L-threonyl-[protein] + ATP = O-phospho-L-threonyl-[protein] + ADP + H(+)</text>
        <dbReference type="Rhea" id="RHEA:46608"/>
        <dbReference type="Rhea" id="RHEA-COMP:11060"/>
        <dbReference type="Rhea" id="RHEA-COMP:11605"/>
        <dbReference type="ChEBI" id="CHEBI:15378"/>
        <dbReference type="ChEBI" id="CHEBI:30013"/>
        <dbReference type="ChEBI" id="CHEBI:30616"/>
        <dbReference type="ChEBI" id="CHEBI:61977"/>
        <dbReference type="ChEBI" id="CHEBI:456216"/>
        <dbReference type="EC" id="2.7.11.1"/>
    </reaction>
</comment>
<feature type="domain" description="Protein kinase" evidence="13">
    <location>
        <begin position="11"/>
        <end position="271"/>
    </location>
</feature>
<evidence type="ECO:0000256" key="6">
    <source>
        <dbReference type="ARBA" id="ARBA00022777"/>
    </source>
</evidence>
<dbReference type="EC" id="2.7.11.1" evidence="1"/>
<dbReference type="Pfam" id="PF00069">
    <property type="entry name" value="Pkinase"/>
    <property type="match status" value="1"/>
</dbReference>
<name>A0ABX1PGT9_9CYAN</name>
<dbReference type="PROSITE" id="PS00107">
    <property type="entry name" value="PROTEIN_KINASE_ATP"/>
    <property type="match status" value="1"/>
</dbReference>
<dbReference type="Proteomes" id="UP000718564">
    <property type="component" value="Unassembled WGS sequence"/>
</dbReference>
<evidence type="ECO:0000256" key="3">
    <source>
        <dbReference type="ARBA" id="ARBA00022679"/>
    </source>
</evidence>
<keyword evidence="6 14" id="KW-0418">Kinase</keyword>
<feature type="region of interest" description="Disordered" evidence="11">
    <location>
        <begin position="333"/>
        <end position="367"/>
    </location>
</feature>
<evidence type="ECO:0000256" key="9">
    <source>
        <dbReference type="ARBA" id="ARBA00048679"/>
    </source>
</evidence>
<dbReference type="InterPro" id="IPR017441">
    <property type="entry name" value="Protein_kinase_ATP_BS"/>
</dbReference>
<dbReference type="GO" id="GO:0004674">
    <property type="term" value="F:protein serine/threonine kinase activity"/>
    <property type="evidence" value="ECO:0007669"/>
    <property type="project" value="UniProtKB-KW"/>
</dbReference>
<dbReference type="Gene3D" id="2.20.110.10">
    <property type="entry name" value="Histone H3 K4-specific methyltransferase SET7/9 N-terminal domain"/>
    <property type="match status" value="1"/>
</dbReference>
<reference evidence="14 15" key="1">
    <citation type="submission" date="2018-06" db="EMBL/GenBank/DDBJ databases">
        <title>Comparative genomics of Brasilonema spp. strains.</title>
        <authorList>
            <person name="Alvarenga D.O."/>
            <person name="Fiore M.F."/>
            <person name="Varani A.M."/>
        </authorList>
    </citation>
    <scope>NUCLEOTIDE SEQUENCE [LARGE SCALE GENOMIC DNA]</scope>
    <source>
        <strain evidence="14 15">SPC951</strain>
    </source>
</reference>
<dbReference type="SMART" id="SM00698">
    <property type="entry name" value="MORN"/>
    <property type="match status" value="3"/>
</dbReference>
<evidence type="ECO:0000256" key="5">
    <source>
        <dbReference type="ARBA" id="ARBA00022741"/>
    </source>
</evidence>
<evidence type="ECO:0000256" key="2">
    <source>
        <dbReference type="ARBA" id="ARBA00022527"/>
    </source>
</evidence>
<gene>
    <name evidence="14" type="ORF">DP116_26455</name>
</gene>
<dbReference type="RefSeq" id="WP_169157972.1">
    <property type="nucleotide sequence ID" value="NZ_CAWPJE010000320.1"/>
</dbReference>
<evidence type="ECO:0000256" key="8">
    <source>
        <dbReference type="ARBA" id="ARBA00047899"/>
    </source>
</evidence>
<dbReference type="Pfam" id="PF02493">
    <property type="entry name" value="MORN"/>
    <property type="match status" value="4"/>
</dbReference>